<sequence length="678" mass="75562">MSTAQKVLQALNLEINETGQYRCNSPFRAGSNSNSFSLIIDDDEHGAYQDFVGNAKGTLYQLADYLGIDTAVRIDTSKRAYKDHHDYATQKGLQWSVFEKAGWTTTKKNRRPAVAISTDNGTRYRFLDYQDSATYISDTGFKSCWYKLREAVQMARAANLPLVYTNGEASVVVAQHYGIPAITMAGGGERVLPASLLDELQNWWSSGQIIIALDCDNQGRSATTDLLAQFKTAHMNAHAIDMRLGKGGDLADYCNLYQAGTMQEILNLPAMTGPITKTIEYVVKREIISARDLDAKRFQALQMIIEEFGPEGCILFAGKPKARKSWLSTGVSVQVAYGRLALGKYATKQGSVLYMDLESNQRRMQSRLRQMQTNDEPLPENLFIVNEWSKGEEAVKELDEWLTHQKDCVLVVIDILENIRAPRQKNANPYTEDYDAVKPFNVLAEKHHCLILMIHHTRKSKAEDAFDEISGTTGLVGGVSGMWILSRISGDDDKTQQAEFLVRGRDIDADDKRTLQWDDVTSMHKVIGDTESFLLSAERREILAFLDDGMHQRPQDIADAISKSRQNTHKMLVRLKSAGMVKQDSNGKYFCVKNKTIPVGYDDSPPPATMPVVAPVTPPQAPLPTTGMITGLPPQKIAQMQALAKSDAQEDHYTLTKILTAMGFVGEIQTRVINELSI</sequence>
<organism evidence="2">
    <name type="scientific">uncultured Caudovirales phage</name>
    <dbReference type="NCBI Taxonomy" id="2100421"/>
    <lineage>
        <taxon>Viruses</taxon>
        <taxon>Duplodnaviria</taxon>
        <taxon>Heunggongvirae</taxon>
        <taxon>Uroviricota</taxon>
        <taxon>Caudoviricetes</taxon>
        <taxon>Peduoviridae</taxon>
        <taxon>Maltschvirus</taxon>
        <taxon>Maltschvirus maltsch</taxon>
    </lineage>
</organism>
<dbReference type="Gene3D" id="3.40.1360.10">
    <property type="match status" value="1"/>
</dbReference>
<evidence type="ECO:0000313" key="1">
    <source>
        <dbReference type="EMBL" id="CAB4128485.1"/>
    </source>
</evidence>
<name>A0A6J7WP30_9CAUD</name>
<dbReference type="Pfam" id="PF13481">
    <property type="entry name" value="AAA_25"/>
    <property type="match status" value="1"/>
</dbReference>
<reference evidence="2" key="1">
    <citation type="submission" date="2020-05" db="EMBL/GenBank/DDBJ databases">
        <authorList>
            <person name="Chiriac C."/>
            <person name="Salcher M."/>
            <person name="Ghai R."/>
            <person name="Kavagutti S V."/>
        </authorList>
    </citation>
    <scope>NUCLEOTIDE SEQUENCE</scope>
</reference>
<dbReference type="Gene3D" id="1.10.10.10">
    <property type="entry name" value="Winged helix-like DNA-binding domain superfamily/Winged helix DNA-binding domain"/>
    <property type="match status" value="1"/>
</dbReference>
<dbReference type="InterPro" id="IPR036388">
    <property type="entry name" value="WH-like_DNA-bd_sf"/>
</dbReference>
<dbReference type="EMBL" id="LR796224">
    <property type="protein sequence ID" value="CAB4128485.1"/>
    <property type="molecule type" value="Genomic_DNA"/>
</dbReference>
<protein>
    <submittedName>
        <fullName evidence="2">AAA domain containing protein</fullName>
    </submittedName>
</protein>
<dbReference type="InterPro" id="IPR027417">
    <property type="entry name" value="P-loop_NTPase"/>
</dbReference>
<evidence type="ECO:0000313" key="2">
    <source>
        <dbReference type="EMBL" id="CAB5218425.1"/>
    </source>
</evidence>
<accession>A0A6J7WP30</accession>
<dbReference type="EMBL" id="LR798264">
    <property type="protein sequence ID" value="CAB5218425.1"/>
    <property type="molecule type" value="Genomic_DNA"/>
</dbReference>
<proteinExistence type="predicted"/>
<gene>
    <name evidence="1" type="ORF">UFOVP107_35</name>
    <name evidence="2" type="ORF">UFOVP214_16</name>
</gene>
<dbReference type="Gene3D" id="3.40.50.300">
    <property type="entry name" value="P-loop containing nucleotide triphosphate hydrolases"/>
    <property type="match status" value="1"/>
</dbReference>
<dbReference type="SUPFAM" id="SSF52540">
    <property type="entry name" value="P-loop containing nucleoside triphosphate hydrolases"/>
    <property type="match status" value="1"/>
</dbReference>